<evidence type="ECO:0000313" key="2">
    <source>
        <dbReference type="EMBL" id="KAF2719071.1"/>
    </source>
</evidence>
<evidence type="ECO:0000256" key="1">
    <source>
        <dbReference type="SAM" id="MobiDB-lite"/>
    </source>
</evidence>
<feature type="compositionally biased region" description="Low complexity" evidence="1">
    <location>
        <begin position="639"/>
        <end position="659"/>
    </location>
</feature>
<feature type="region of interest" description="Disordered" evidence="1">
    <location>
        <begin position="265"/>
        <end position="308"/>
    </location>
</feature>
<keyword evidence="3" id="KW-1185">Reference proteome</keyword>
<proteinExistence type="predicted"/>
<organism evidence="2 3">
    <name type="scientific">Polychaeton citri CBS 116435</name>
    <dbReference type="NCBI Taxonomy" id="1314669"/>
    <lineage>
        <taxon>Eukaryota</taxon>
        <taxon>Fungi</taxon>
        <taxon>Dikarya</taxon>
        <taxon>Ascomycota</taxon>
        <taxon>Pezizomycotina</taxon>
        <taxon>Dothideomycetes</taxon>
        <taxon>Dothideomycetidae</taxon>
        <taxon>Capnodiales</taxon>
        <taxon>Capnodiaceae</taxon>
        <taxon>Polychaeton</taxon>
    </lineage>
</organism>
<feature type="compositionally biased region" description="Basic and acidic residues" evidence="1">
    <location>
        <begin position="719"/>
        <end position="735"/>
    </location>
</feature>
<feature type="compositionally biased region" description="Low complexity" evidence="1">
    <location>
        <begin position="340"/>
        <end position="355"/>
    </location>
</feature>
<feature type="compositionally biased region" description="Basic residues" evidence="1">
    <location>
        <begin position="660"/>
        <end position="671"/>
    </location>
</feature>
<dbReference type="OrthoDB" id="265717at2759"/>
<feature type="compositionally biased region" description="Low complexity" evidence="1">
    <location>
        <begin position="675"/>
        <end position="698"/>
    </location>
</feature>
<accession>A0A9P4UN57</accession>
<sequence length="780" mass="86637">MSESDTPTDLEHNHDTQADIDFDHLFGNNEDNNVDPAILGIGSQFLQRQDRPTEAAVRQTYLSFQGFPGTNQENIPNLNTVRGYIGPRVPSTSPAHRTPNQTLPYSHVMQPYLQPAWNYGSHQDLASTAAQTWNAAPLQITEGQNVANVSETAQISIHPSATQPTTLGNRTVAATQSNYSPMFSNLGNNPLRSTQQSLQLNSQGLGTHVSMQDMGYGVPPLATHIRNVPGASISSQRSLYAQQIPPVHMPTRYDSGMLHQNVGNWRQPPTQRVKGNRQIPPAPLQQMSSDTRGLQPVTPGAPRLQPGNQTDERQFLQTVQHPNTFSIYHNPYMRAQDGTSFSSVQSQQQPSISNSKPINYTPPNPTGRPRIQPQMNSLAASPAADMSSQDEEHPMSKRRGMKRGEVLPPCKGLEGKTCNKRNWRGGLDPTLEHCDDCYRRLRRDNATPPRFHSSADLATRELAMSDLYPFAPGLKESIPDDDIPVPYSDELESHYVASLMEAINTPYTAGHPEFHDYLLSQQNKFNLKPFDDEEWYNDEEVTGHLRILFNCLYNYHKGGACYLLPRDGANSGYSFDKKARFSDRLAKIHDLLRENKNVAMSVIEGRGILALIWNPAEYGNRKLENAKTNAKKRNRMARTQTPDDQGQQKQQQEAGPSSGRRPRRRKSKRRATGPSSLSARAGSDGASASGPGSSQSASPRRKPSQTARERLQQEQAADGCERQGKGEAGEIRGEEAGFPVRPNATARFQSEEPFQFGLESAHDSDFADEGQEVDWVTDEE</sequence>
<feature type="region of interest" description="Disordered" evidence="1">
    <location>
        <begin position="337"/>
        <end position="408"/>
    </location>
</feature>
<gene>
    <name evidence="2" type="ORF">K431DRAFT_314437</name>
</gene>
<protein>
    <submittedName>
        <fullName evidence="2">Uncharacterized protein</fullName>
    </submittedName>
</protein>
<name>A0A9P4UN57_9PEZI</name>
<reference evidence="2" key="1">
    <citation type="journal article" date="2020" name="Stud. Mycol.">
        <title>101 Dothideomycetes genomes: a test case for predicting lifestyles and emergence of pathogens.</title>
        <authorList>
            <person name="Haridas S."/>
            <person name="Albert R."/>
            <person name="Binder M."/>
            <person name="Bloem J."/>
            <person name="Labutti K."/>
            <person name="Salamov A."/>
            <person name="Andreopoulos B."/>
            <person name="Baker S."/>
            <person name="Barry K."/>
            <person name="Bills G."/>
            <person name="Bluhm B."/>
            <person name="Cannon C."/>
            <person name="Castanera R."/>
            <person name="Culley D."/>
            <person name="Daum C."/>
            <person name="Ezra D."/>
            <person name="Gonzalez J."/>
            <person name="Henrissat B."/>
            <person name="Kuo A."/>
            <person name="Liang C."/>
            <person name="Lipzen A."/>
            <person name="Lutzoni F."/>
            <person name="Magnuson J."/>
            <person name="Mondo S."/>
            <person name="Nolan M."/>
            <person name="Ohm R."/>
            <person name="Pangilinan J."/>
            <person name="Park H.-J."/>
            <person name="Ramirez L."/>
            <person name="Alfaro M."/>
            <person name="Sun H."/>
            <person name="Tritt A."/>
            <person name="Yoshinaga Y."/>
            <person name="Zwiers L.-H."/>
            <person name="Turgeon B."/>
            <person name="Goodwin S."/>
            <person name="Spatafora J."/>
            <person name="Crous P."/>
            <person name="Grigoriev I."/>
        </authorList>
    </citation>
    <scope>NUCLEOTIDE SEQUENCE</scope>
    <source>
        <strain evidence="2">CBS 116435</strain>
    </source>
</reference>
<dbReference type="EMBL" id="MU003816">
    <property type="protein sequence ID" value="KAF2719071.1"/>
    <property type="molecule type" value="Genomic_DNA"/>
</dbReference>
<dbReference type="Proteomes" id="UP000799441">
    <property type="component" value="Unassembled WGS sequence"/>
</dbReference>
<feature type="compositionally biased region" description="Acidic residues" evidence="1">
    <location>
        <begin position="766"/>
        <end position="780"/>
    </location>
</feature>
<evidence type="ECO:0000313" key="3">
    <source>
        <dbReference type="Proteomes" id="UP000799441"/>
    </source>
</evidence>
<comment type="caution">
    <text evidence="2">The sequence shown here is derived from an EMBL/GenBank/DDBJ whole genome shotgun (WGS) entry which is preliminary data.</text>
</comment>
<dbReference type="AlphaFoldDB" id="A0A9P4UN57"/>
<feature type="region of interest" description="Disordered" evidence="1">
    <location>
        <begin position="624"/>
        <end position="780"/>
    </location>
</feature>